<gene>
    <name evidence="1" type="primary">orf39</name>
</gene>
<reference evidence="1" key="1">
    <citation type="journal article" date="2017" name="J. Phycol.">
        <title>Analysis of chloroplast genomes and a supermatrix inform reclassification of the Rhodomelaceae (Rhodophyta).</title>
        <authorList>
            <person name="Diaz-Tapia P."/>
            <person name="Maggs C.A."/>
            <person name="West J.A."/>
            <person name="Verbruggen H."/>
        </authorList>
    </citation>
    <scope>NUCLEOTIDE SEQUENCE</scope>
    <source>
        <strain evidence="1">PD1020</strain>
    </source>
</reference>
<dbReference type="RefSeq" id="YP_009396992.1">
    <property type="nucleotide sequence ID" value="NC_035285.1"/>
</dbReference>
<dbReference type="GeneID" id="33359282"/>
<protein>
    <submittedName>
        <fullName evidence="1">Uncharacterized protein</fullName>
    </submittedName>
</protein>
<accession>A0A1Z1MJE5</accession>
<name>A0A1Z1MJE5_SPYFI</name>
<keyword evidence="1" id="KW-0934">Plastid</keyword>
<keyword evidence="1" id="KW-0150">Chloroplast</keyword>
<sequence length="39" mass="4832">MQLIMNQYRILYLTNLIYKLIIIYKSNHGNLIYCNDNFY</sequence>
<evidence type="ECO:0000313" key="1">
    <source>
        <dbReference type="EMBL" id="ARW66178.1"/>
    </source>
</evidence>
<geneLocation type="chloroplast" evidence="1"/>
<organism evidence="1">
    <name type="scientific">Spyridia filamentosa</name>
    <name type="common">Red alga</name>
    <name type="synonym">Fucus filamentosus</name>
    <dbReference type="NCBI Taxonomy" id="196632"/>
    <lineage>
        <taxon>Eukaryota</taxon>
        <taxon>Rhodophyta</taxon>
        <taxon>Florideophyceae</taxon>
        <taxon>Rhodymeniophycidae</taxon>
        <taxon>Ceramiales</taxon>
        <taxon>Spyridiaceae</taxon>
        <taxon>Spyridia</taxon>
    </lineage>
</organism>
<dbReference type="EMBL" id="MF101441">
    <property type="protein sequence ID" value="ARW66178.1"/>
    <property type="molecule type" value="Genomic_DNA"/>
</dbReference>
<proteinExistence type="predicted"/>
<dbReference type="AlphaFoldDB" id="A0A1Z1MJE5"/>